<dbReference type="EMBL" id="JAVREH010000005">
    <property type="protein sequence ID" value="MDT0260841.1"/>
    <property type="molecule type" value="Genomic_DNA"/>
</dbReference>
<evidence type="ECO:0000313" key="2">
    <source>
        <dbReference type="Proteomes" id="UP001183176"/>
    </source>
</evidence>
<evidence type="ECO:0000313" key="1">
    <source>
        <dbReference type="EMBL" id="MDT0260841.1"/>
    </source>
</evidence>
<name>A0ABU2J7W6_9ACTN</name>
<dbReference type="RefSeq" id="WP_311421998.1">
    <property type="nucleotide sequence ID" value="NZ_JAVREH010000005.1"/>
</dbReference>
<evidence type="ECO:0008006" key="3">
    <source>
        <dbReference type="Google" id="ProtNLM"/>
    </source>
</evidence>
<dbReference type="Proteomes" id="UP001183176">
    <property type="component" value="Unassembled WGS sequence"/>
</dbReference>
<gene>
    <name evidence="1" type="ORF">RM423_05480</name>
</gene>
<proteinExistence type="predicted"/>
<comment type="caution">
    <text evidence="1">The sequence shown here is derived from an EMBL/GenBank/DDBJ whole genome shotgun (WGS) entry which is preliminary data.</text>
</comment>
<keyword evidence="2" id="KW-1185">Reference proteome</keyword>
<organism evidence="1 2">
    <name type="scientific">Jatrophihabitans lederbergiae</name>
    <dbReference type="NCBI Taxonomy" id="3075547"/>
    <lineage>
        <taxon>Bacteria</taxon>
        <taxon>Bacillati</taxon>
        <taxon>Actinomycetota</taxon>
        <taxon>Actinomycetes</taxon>
        <taxon>Jatrophihabitantales</taxon>
        <taxon>Jatrophihabitantaceae</taxon>
        <taxon>Jatrophihabitans</taxon>
    </lineage>
</organism>
<sequence length="127" mass="12935">MHLLNTARLERHAHDLAVAATRLAALQTSLRSGAGALHWRSPAARAFATALQSALGQLGASAGRLHDLAGSVRQHSARAGARARELQSAATRAEAAELGIAAVDLGGSAAVHLGSSAMAATAHLRPR</sequence>
<reference evidence="2" key="1">
    <citation type="submission" date="2023-07" db="EMBL/GenBank/DDBJ databases">
        <title>30 novel species of actinomycetes from the DSMZ collection.</title>
        <authorList>
            <person name="Nouioui I."/>
        </authorList>
    </citation>
    <scope>NUCLEOTIDE SEQUENCE [LARGE SCALE GENOMIC DNA]</scope>
    <source>
        <strain evidence="2">DSM 44399</strain>
    </source>
</reference>
<protein>
    <recommendedName>
        <fullName evidence="3">WXG100 family type VII secretion target</fullName>
    </recommendedName>
</protein>
<accession>A0ABU2J7W6</accession>